<sequence length="814" mass="94060">MSNKKQKTKENKEKYVLHRVGGFDLLQQRPILFRNVEVKCLFAISGNLIRSYSLLNGNFLSQYSFANETQIVTLQQKNFNQFFVVHQDGEIITWNVGDNSKKGKVRLSLNRNETVSWFRHLDNTYYYTIPSENGTRHQMYFCEQGCVQKTMIMDQINSINNPVINSIAFCPVDKPRHCFTIDGSTLCLYDIPVAIKPKKKKNKFKHPQDMDFTCIASHPKEITIATGDKLGCIIIWNNFRTDFPMMTKIHWHHHPVNDLSYSNLGSSLYSVGEEQVLVKWNLVGQFWGEKSFLPRLGAPIKYVTTDFETIVVSLEDSTIQIIDSQLNGVQSVIEGSSIGLNSTFEAICGLHYNIRLNAFAMNGRVGHIQMYVPSEQKQLYQLDITNQNVVLGFDLCSLEERAKNIKKLKAVPKIYPIEVTKAAVSDDGNWMATIEYRNDFETLPEIRLKFWHLTKNNNHHLNTTIHLPHQEEVTFITFSPVSDEGELHLVTTSKDKSFKIWDLHEEDRKMWWNCSRCASFNTHSVPSMAAFSVDSSLLTVLFDNTITFWELSSETNSIRYIPRIDTFSMDNQKIVFVGFGTQEFSHYLIEGRVQSLIVRNILNKFEKIFTYNQSIDIDKVDYNDSWVKMAFNPYENIVALASHHSIELVSLKTQKKIMNIEISQKFNGQLIYGMFTPEKPNFDDEKFPLNRSMFYCMNERRELFQLIPEKLIESKSTMVGSVRENTKIYMNNIQSQLSVMLTNNNPSSANQEDCTIFKIVPNYDAKFEQNRKALVNSFFYQVPSHVLPPVDVISKPFLSSLLECLTVNDRQLKE</sequence>
<evidence type="ECO:0000256" key="6">
    <source>
        <dbReference type="ARBA" id="ARBA00023163"/>
    </source>
</evidence>
<organism evidence="10 11">
    <name type="scientific">Blomia tropicalis</name>
    <name type="common">Mite</name>
    <dbReference type="NCBI Taxonomy" id="40697"/>
    <lineage>
        <taxon>Eukaryota</taxon>
        <taxon>Metazoa</taxon>
        <taxon>Ecdysozoa</taxon>
        <taxon>Arthropoda</taxon>
        <taxon>Chelicerata</taxon>
        <taxon>Arachnida</taxon>
        <taxon>Acari</taxon>
        <taxon>Acariformes</taxon>
        <taxon>Sarcoptiformes</taxon>
        <taxon>Astigmata</taxon>
        <taxon>Glycyphagoidea</taxon>
        <taxon>Echimyopodidae</taxon>
        <taxon>Blomia</taxon>
    </lineage>
</organism>
<dbReference type="Proteomes" id="UP001142055">
    <property type="component" value="Chromosome 3"/>
</dbReference>
<dbReference type="GO" id="GO:2000234">
    <property type="term" value="P:positive regulation of rRNA processing"/>
    <property type="evidence" value="ECO:0007669"/>
    <property type="project" value="TreeGrafter"/>
</dbReference>
<dbReference type="GO" id="GO:0003723">
    <property type="term" value="F:RNA binding"/>
    <property type="evidence" value="ECO:0007669"/>
    <property type="project" value="InterPro"/>
</dbReference>
<evidence type="ECO:0000313" key="10">
    <source>
        <dbReference type="EMBL" id="KAJ6217837.1"/>
    </source>
</evidence>
<evidence type="ECO:0000256" key="4">
    <source>
        <dbReference type="ARBA" id="ARBA00022574"/>
    </source>
</evidence>
<keyword evidence="7" id="KW-0539">Nucleus</keyword>
<gene>
    <name evidence="10" type="ORF">RDWZM_008994</name>
</gene>
<evidence type="ECO:0000259" key="9">
    <source>
        <dbReference type="Pfam" id="PF23769"/>
    </source>
</evidence>
<evidence type="ECO:0000313" key="11">
    <source>
        <dbReference type="Proteomes" id="UP001142055"/>
    </source>
</evidence>
<dbReference type="PANTHER" id="PTHR44215:SF1">
    <property type="entry name" value="WD REPEAT-CONTAINING PROTEIN 75"/>
    <property type="match status" value="1"/>
</dbReference>
<comment type="caution">
    <text evidence="10">The sequence shown here is derived from an EMBL/GenBank/DDBJ whole genome shotgun (WGS) entry which is preliminary data.</text>
</comment>
<dbReference type="AlphaFoldDB" id="A0A9Q0M2T8"/>
<dbReference type="Gene3D" id="2.130.10.10">
    <property type="entry name" value="YVTN repeat-like/Quinoprotein amine dehydrogenase"/>
    <property type="match status" value="2"/>
</dbReference>
<dbReference type="SUPFAM" id="SSF50978">
    <property type="entry name" value="WD40 repeat-like"/>
    <property type="match status" value="1"/>
</dbReference>
<dbReference type="GO" id="GO:0032040">
    <property type="term" value="C:small-subunit processome"/>
    <property type="evidence" value="ECO:0007669"/>
    <property type="project" value="InterPro"/>
</dbReference>
<dbReference type="GO" id="GO:0045943">
    <property type="term" value="P:positive regulation of transcription by RNA polymerase I"/>
    <property type="evidence" value="ECO:0007669"/>
    <property type="project" value="InterPro"/>
</dbReference>
<dbReference type="SMART" id="SM00320">
    <property type="entry name" value="WD40"/>
    <property type="match status" value="4"/>
</dbReference>
<keyword evidence="3" id="KW-0698">rRNA processing</keyword>
<evidence type="ECO:0000256" key="3">
    <source>
        <dbReference type="ARBA" id="ARBA00022552"/>
    </source>
</evidence>
<dbReference type="Pfam" id="PF23769">
    <property type="entry name" value="Beta-prop_WDR75_2nd"/>
    <property type="match status" value="1"/>
</dbReference>
<dbReference type="OMA" id="WMATIEY"/>
<evidence type="ECO:0000256" key="7">
    <source>
        <dbReference type="ARBA" id="ARBA00023242"/>
    </source>
</evidence>
<dbReference type="InterPro" id="IPR036322">
    <property type="entry name" value="WD40_repeat_dom_sf"/>
</dbReference>
<keyword evidence="11" id="KW-1185">Reference proteome</keyword>
<dbReference type="InterPro" id="IPR053826">
    <property type="entry name" value="WDR75"/>
</dbReference>
<dbReference type="InterPro" id="IPR015943">
    <property type="entry name" value="WD40/YVTN_repeat-like_dom_sf"/>
</dbReference>
<keyword evidence="2" id="KW-0690">Ribosome biogenesis</keyword>
<dbReference type="GO" id="GO:0006364">
    <property type="term" value="P:rRNA processing"/>
    <property type="evidence" value="ECO:0007669"/>
    <property type="project" value="UniProtKB-KW"/>
</dbReference>
<accession>A0A9Q0M2T8</accession>
<evidence type="ECO:0000256" key="5">
    <source>
        <dbReference type="ARBA" id="ARBA00022737"/>
    </source>
</evidence>
<keyword evidence="5" id="KW-0677">Repeat</keyword>
<feature type="domain" description="WD repeat-containing protein 75 second beta-propeller" evidence="9">
    <location>
        <begin position="355"/>
        <end position="699"/>
    </location>
</feature>
<proteinExistence type="predicted"/>
<dbReference type="Pfam" id="PF23869">
    <property type="entry name" value="Beta-prop_WDR75_1st"/>
    <property type="match status" value="1"/>
</dbReference>
<protein>
    <recommendedName>
        <fullName evidence="9">WD repeat-containing protein 75 second beta-propeller domain-containing protein</fullName>
    </recommendedName>
</protein>
<dbReference type="InterPro" id="IPR057644">
    <property type="entry name" value="Beta-prop_WDR75_2nd"/>
</dbReference>
<evidence type="ECO:0000256" key="1">
    <source>
        <dbReference type="ARBA" id="ARBA00004604"/>
    </source>
</evidence>
<feature type="repeat" description="WD" evidence="8">
    <location>
        <begin position="466"/>
        <end position="503"/>
    </location>
</feature>
<keyword evidence="6" id="KW-0804">Transcription</keyword>
<dbReference type="PROSITE" id="PS50082">
    <property type="entry name" value="WD_REPEATS_2"/>
    <property type="match status" value="1"/>
</dbReference>
<dbReference type="EMBL" id="JAPWDV010000003">
    <property type="protein sequence ID" value="KAJ6217837.1"/>
    <property type="molecule type" value="Genomic_DNA"/>
</dbReference>
<comment type="subcellular location">
    <subcellularLocation>
        <location evidence="1">Nucleus</location>
        <location evidence="1">Nucleolus</location>
    </subcellularLocation>
</comment>
<keyword evidence="4 8" id="KW-0853">WD repeat</keyword>
<evidence type="ECO:0000256" key="8">
    <source>
        <dbReference type="PROSITE-ProRule" id="PRU00221"/>
    </source>
</evidence>
<dbReference type="InterPro" id="IPR001680">
    <property type="entry name" value="WD40_rpt"/>
</dbReference>
<evidence type="ECO:0000256" key="2">
    <source>
        <dbReference type="ARBA" id="ARBA00022517"/>
    </source>
</evidence>
<reference evidence="10" key="1">
    <citation type="submission" date="2022-12" db="EMBL/GenBank/DDBJ databases">
        <title>Genome assemblies of Blomia tropicalis.</title>
        <authorList>
            <person name="Cui Y."/>
        </authorList>
    </citation>
    <scope>NUCLEOTIDE SEQUENCE</scope>
    <source>
        <tissue evidence="10">Adult mites</tissue>
    </source>
</reference>
<name>A0A9Q0M2T8_BLOTA</name>
<dbReference type="PANTHER" id="PTHR44215">
    <property type="entry name" value="WD REPEAT-CONTAINING PROTEIN 75"/>
    <property type="match status" value="1"/>
</dbReference>